<evidence type="ECO:0000313" key="2">
    <source>
        <dbReference type="Proteomes" id="UP000319143"/>
    </source>
</evidence>
<reference evidence="1 2" key="1">
    <citation type="submission" date="2019-02" db="EMBL/GenBank/DDBJ databases">
        <title>Deep-cultivation of Planctomycetes and their phenomic and genomic characterization uncovers novel biology.</title>
        <authorList>
            <person name="Wiegand S."/>
            <person name="Jogler M."/>
            <person name="Boedeker C."/>
            <person name="Pinto D."/>
            <person name="Vollmers J."/>
            <person name="Rivas-Marin E."/>
            <person name="Kohn T."/>
            <person name="Peeters S.H."/>
            <person name="Heuer A."/>
            <person name="Rast P."/>
            <person name="Oberbeckmann S."/>
            <person name="Bunk B."/>
            <person name="Jeske O."/>
            <person name="Meyerdierks A."/>
            <person name="Storesund J.E."/>
            <person name="Kallscheuer N."/>
            <person name="Luecker S."/>
            <person name="Lage O.M."/>
            <person name="Pohl T."/>
            <person name="Merkel B.J."/>
            <person name="Hornburger P."/>
            <person name="Mueller R.-W."/>
            <person name="Bruemmer F."/>
            <person name="Labrenz M."/>
            <person name="Spormann A.M."/>
            <person name="Op Den Camp H."/>
            <person name="Overmann J."/>
            <person name="Amann R."/>
            <person name="Jetten M.S.M."/>
            <person name="Mascher T."/>
            <person name="Medema M.H."/>
            <person name="Devos D.P."/>
            <person name="Kaster A.-K."/>
            <person name="Ovreas L."/>
            <person name="Rohde M."/>
            <person name="Galperin M.Y."/>
            <person name="Jogler C."/>
        </authorList>
    </citation>
    <scope>NUCLEOTIDE SEQUENCE [LARGE SCALE GENOMIC DNA]</scope>
    <source>
        <strain evidence="1 2">Poly41</strain>
    </source>
</reference>
<accession>A0A5C6CTJ5</accession>
<protein>
    <submittedName>
        <fullName evidence="1">Uncharacterized protein</fullName>
    </submittedName>
</protein>
<dbReference type="EMBL" id="SJPV01000036">
    <property type="protein sequence ID" value="TWU27920.1"/>
    <property type="molecule type" value="Genomic_DNA"/>
</dbReference>
<organism evidence="1 2">
    <name type="scientific">Novipirellula artificiosorum</name>
    <dbReference type="NCBI Taxonomy" id="2528016"/>
    <lineage>
        <taxon>Bacteria</taxon>
        <taxon>Pseudomonadati</taxon>
        <taxon>Planctomycetota</taxon>
        <taxon>Planctomycetia</taxon>
        <taxon>Pirellulales</taxon>
        <taxon>Pirellulaceae</taxon>
        <taxon>Novipirellula</taxon>
    </lineage>
</organism>
<dbReference type="AlphaFoldDB" id="A0A5C6CTJ5"/>
<comment type="caution">
    <text evidence="1">The sequence shown here is derived from an EMBL/GenBank/DDBJ whole genome shotgun (WGS) entry which is preliminary data.</text>
</comment>
<gene>
    <name evidence="1" type="ORF">Poly41_70390</name>
</gene>
<dbReference type="RefSeq" id="WP_197231981.1">
    <property type="nucleotide sequence ID" value="NZ_SJPV01000036.1"/>
</dbReference>
<evidence type="ECO:0000313" key="1">
    <source>
        <dbReference type="EMBL" id="TWU27920.1"/>
    </source>
</evidence>
<name>A0A5C6CTJ5_9BACT</name>
<keyword evidence="2" id="KW-1185">Reference proteome</keyword>
<dbReference type="Proteomes" id="UP000319143">
    <property type="component" value="Unassembled WGS sequence"/>
</dbReference>
<sequence>MANEPPYGLQLQRVSFAAGVAGAMFPSKPVFTPMVITNNLPDFFVIAIVT</sequence>
<proteinExistence type="predicted"/>